<dbReference type="KEGG" id="bco:Bcell_1071"/>
<gene>
    <name evidence="17" type="ordered locus">Bcell_1071</name>
</gene>
<dbReference type="HOGENOM" id="CLU_006515_7_0_9"/>
<dbReference type="PROSITE" id="PS51193">
    <property type="entry name" value="HELICASE_ATP_BIND_2"/>
    <property type="match status" value="1"/>
</dbReference>
<keyword evidence="11" id="KW-0411">Iron-sulfur</keyword>
<dbReference type="InterPro" id="IPR014013">
    <property type="entry name" value="Helic_SF1/SF2_ATP-bd_DinG/Rad3"/>
</dbReference>
<evidence type="ECO:0000256" key="7">
    <source>
        <dbReference type="ARBA" id="ARBA00022806"/>
    </source>
</evidence>
<keyword evidence="12" id="KW-0238">DNA-binding</keyword>
<keyword evidence="4" id="KW-0547">Nucleotide-binding</keyword>
<keyword evidence="5" id="KW-0227">DNA damage</keyword>
<feature type="domain" description="Helicase ATP-binding" evidence="16">
    <location>
        <begin position="181"/>
        <end position="435"/>
    </location>
</feature>
<dbReference type="SUPFAM" id="SSF52540">
    <property type="entry name" value="P-loop containing nucleoside triphosphate hydrolases"/>
    <property type="match status" value="2"/>
</dbReference>
<dbReference type="EMBL" id="CP002394">
    <property type="protein sequence ID" value="ADU29342.1"/>
    <property type="molecule type" value="Genomic_DNA"/>
</dbReference>
<proteinExistence type="inferred from homology"/>
<dbReference type="GO" id="GO:0051539">
    <property type="term" value="F:4 iron, 4 sulfur cluster binding"/>
    <property type="evidence" value="ECO:0007669"/>
    <property type="project" value="UniProtKB-KW"/>
</dbReference>
<dbReference type="InterPro" id="IPR006555">
    <property type="entry name" value="ATP-dep_Helicase_C"/>
</dbReference>
<evidence type="ECO:0000256" key="8">
    <source>
        <dbReference type="ARBA" id="ARBA00022839"/>
    </source>
</evidence>
<dbReference type="GO" id="GO:0005524">
    <property type="term" value="F:ATP binding"/>
    <property type="evidence" value="ECO:0007669"/>
    <property type="project" value="UniProtKB-KW"/>
</dbReference>
<dbReference type="AlphaFoldDB" id="E6TQG4"/>
<evidence type="ECO:0000256" key="1">
    <source>
        <dbReference type="ARBA" id="ARBA00022485"/>
    </source>
</evidence>
<dbReference type="PANTHER" id="PTHR11472">
    <property type="entry name" value="DNA REPAIR DEAD HELICASE RAD3/XP-D SUBFAMILY MEMBER"/>
    <property type="match status" value="1"/>
</dbReference>
<keyword evidence="13" id="KW-0234">DNA repair</keyword>
<keyword evidence="9" id="KW-0067">ATP-binding</keyword>
<dbReference type="RefSeq" id="WP_013487683.1">
    <property type="nucleotide sequence ID" value="NC_014829.1"/>
</dbReference>
<evidence type="ECO:0000256" key="15">
    <source>
        <dbReference type="ARBA" id="ARBA00038058"/>
    </source>
</evidence>
<dbReference type="InterPro" id="IPR027417">
    <property type="entry name" value="P-loop_NTPase"/>
</dbReference>
<dbReference type="OrthoDB" id="9765586at2"/>
<dbReference type="GO" id="GO:0003677">
    <property type="term" value="F:DNA binding"/>
    <property type="evidence" value="ECO:0007669"/>
    <property type="project" value="UniProtKB-KW"/>
</dbReference>
<dbReference type="InterPro" id="IPR010614">
    <property type="entry name" value="RAD3-like_helicase_DEAD"/>
</dbReference>
<dbReference type="Proteomes" id="UP000001401">
    <property type="component" value="Chromosome"/>
</dbReference>
<sequence>MTNMVKISVRNLVEYVYRSGSIESGFRTSSTMTEGTRIHQLIQKGYGEHDEKEVFVEADIPYQDFVVRVDGRCDGLLKDEECVTIDEIKSTVHSLEDVEEDTHPVHWAQAIFYAYVYAGDHHLSEMTIQLTYVQVKTMEQKQFRRVMTYEEMESFVYKVIEEYASFLKVKLKHKNERNKTSKTLAFPFDTYREGQRKLAGAVYKTIDDKKTLFASAATGIGKTISTIFPAVKAIGEGKLEKMFYLTAKTITRTAAEEAFQLLMDNGLDMKVLTITAKDKICFQEETICTSEKCPFAAGFYDRINEAIIDILEHENIIKRVIIEQYARKHQVCPFEFSIELAYAVDAVICDYNYIFDPRVSLKRLLEDQKKKTAILVDEAHNLVDRAREMYSATIHKSSFLQLKRDFKNNRLAAEAKAINDYLLEVKKSEEYLRKNVDEELVALLETFIMEAELELVKIDHALLLDTYFAAQNFVKIAKLYNEKFITYVEVHKSEVKLKLFCLDPSQQILKMGKGFRGRVFFSATLIPADYYKELLGGQSEDYVISIPSPFARQNIEVIIQPLSTRFRDREKTMEPMVHFIKDVIDKKEGNFLIFFPSYQYMRSVYEQFTEHYPSVSTIIQDVGMAEVEREDFLAQFTSERAERLVGFAVLGGIFSEGVDLKGDRLQGVIVVGVGMPQIGFERDIIKDHFQSVGKNGFDYAYVYPGMNKVLQAGGRLIRSDTDTGVIALIDDRFLQTKYQALIPYEWQDYSVVVGLKKSGTSNHHR</sequence>
<keyword evidence="6" id="KW-0378">Hydrolase</keyword>
<dbReference type="Pfam" id="PF13307">
    <property type="entry name" value="Helicase_C_2"/>
    <property type="match status" value="1"/>
</dbReference>
<evidence type="ECO:0000256" key="12">
    <source>
        <dbReference type="ARBA" id="ARBA00023125"/>
    </source>
</evidence>
<evidence type="ECO:0000256" key="5">
    <source>
        <dbReference type="ARBA" id="ARBA00022763"/>
    </source>
</evidence>
<dbReference type="eggNOG" id="COG1199">
    <property type="taxonomic scope" value="Bacteria"/>
</dbReference>
<organism evidence="17 18">
    <name type="scientific">Evansella cellulosilytica (strain ATCC 21833 / DSM 2522 / FERM P-1141 / JCM 9156 / N-4)</name>
    <name type="common">Bacillus cellulosilyticus</name>
    <dbReference type="NCBI Taxonomy" id="649639"/>
    <lineage>
        <taxon>Bacteria</taxon>
        <taxon>Bacillati</taxon>
        <taxon>Bacillota</taxon>
        <taxon>Bacilli</taxon>
        <taxon>Bacillales</taxon>
        <taxon>Bacillaceae</taxon>
        <taxon>Evansella</taxon>
    </lineage>
</organism>
<evidence type="ECO:0000313" key="17">
    <source>
        <dbReference type="EMBL" id="ADU29342.1"/>
    </source>
</evidence>
<dbReference type="STRING" id="649639.Bcell_1071"/>
<keyword evidence="3" id="KW-0479">Metal-binding</keyword>
<comment type="similarity">
    <text evidence="15">Belongs to the helicase family. DinG subfamily.</text>
</comment>
<evidence type="ECO:0000256" key="4">
    <source>
        <dbReference type="ARBA" id="ARBA00022741"/>
    </source>
</evidence>
<dbReference type="InterPro" id="IPR006554">
    <property type="entry name" value="Helicase-like_DEXD_c2"/>
</dbReference>
<dbReference type="GO" id="GO:0003678">
    <property type="term" value="F:DNA helicase activity"/>
    <property type="evidence" value="ECO:0007669"/>
    <property type="project" value="InterPro"/>
</dbReference>
<keyword evidence="18" id="KW-1185">Reference proteome</keyword>
<keyword evidence="8" id="KW-0269">Exonuclease</keyword>
<dbReference type="SMART" id="SM00491">
    <property type="entry name" value="HELICc2"/>
    <property type="match status" value="1"/>
</dbReference>
<evidence type="ECO:0000256" key="6">
    <source>
        <dbReference type="ARBA" id="ARBA00022801"/>
    </source>
</evidence>
<accession>E6TQG4</accession>
<keyword evidence="7 17" id="KW-0347">Helicase</keyword>
<dbReference type="PANTHER" id="PTHR11472:SF34">
    <property type="entry name" value="REGULATOR OF TELOMERE ELONGATION HELICASE 1"/>
    <property type="match status" value="1"/>
</dbReference>
<dbReference type="GO" id="GO:0046872">
    <property type="term" value="F:metal ion binding"/>
    <property type="evidence" value="ECO:0007669"/>
    <property type="project" value="UniProtKB-KW"/>
</dbReference>
<dbReference type="GO" id="GO:0004527">
    <property type="term" value="F:exonuclease activity"/>
    <property type="evidence" value="ECO:0007669"/>
    <property type="project" value="UniProtKB-KW"/>
</dbReference>
<dbReference type="Gene3D" id="3.40.50.300">
    <property type="entry name" value="P-loop containing nucleotide triphosphate hydrolases"/>
    <property type="match status" value="2"/>
</dbReference>
<evidence type="ECO:0000256" key="10">
    <source>
        <dbReference type="ARBA" id="ARBA00023004"/>
    </source>
</evidence>
<protein>
    <submittedName>
        <fullName evidence="17">Helicase c2</fullName>
    </submittedName>
</protein>
<dbReference type="InterPro" id="IPR045028">
    <property type="entry name" value="DinG/Rad3-like"/>
</dbReference>
<dbReference type="GO" id="GO:0006281">
    <property type="term" value="P:DNA repair"/>
    <property type="evidence" value="ECO:0007669"/>
    <property type="project" value="UniProtKB-KW"/>
</dbReference>
<evidence type="ECO:0000313" key="18">
    <source>
        <dbReference type="Proteomes" id="UP000001401"/>
    </source>
</evidence>
<keyword evidence="14" id="KW-0413">Isomerase</keyword>
<dbReference type="Gene3D" id="1.10.275.30">
    <property type="match status" value="1"/>
</dbReference>
<dbReference type="InterPro" id="IPR011604">
    <property type="entry name" value="PDDEXK-like_dom_sf"/>
</dbReference>
<keyword evidence="1" id="KW-0004">4Fe-4S</keyword>
<dbReference type="GO" id="GO:0016818">
    <property type="term" value="F:hydrolase activity, acting on acid anhydrides, in phosphorus-containing anhydrides"/>
    <property type="evidence" value="ECO:0007669"/>
    <property type="project" value="InterPro"/>
</dbReference>
<evidence type="ECO:0000256" key="3">
    <source>
        <dbReference type="ARBA" id="ARBA00022723"/>
    </source>
</evidence>
<dbReference type="Gene3D" id="3.90.320.10">
    <property type="match status" value="1"/>
</dbReference>
<evidence type="ECO:0000256" key="9">
    <source>
        <dbReference type="ARBA" id="ARBA00022840"/>
    </source>
</evidence>
<dbReference type="InterPro" id="IPR038726">
    <property type="entry name" value="PDDEXK_AddAB-type"/>
</dbReference>
<keyword evidence="10" id="KW-0408">Iron</keyword>
<evidence type="ECO:0000256" key="14">
    <source>
        <dbReference type="ARBA" id="ARBA00023235"/>
    </source>
</evidence>
<dbReference type="Pfam" id="PF06733">
    <property type="entry name" value="DEAD_2"/>
    <property type="match status" value="1"/>
</dbReference>
<name>E6TQG4_EVAC2</name>
<evidence type="ECO:0000256" key="11">
    <source>
        <dbReference type="ARBA" id="ARBA00023014"/>
    </source>
</evidence>
<reference evidence="17" key="1">
    <citation type="submission" date="2010-12" db="EMBL/GenBank/DDBJ databases">
        <title>Complete sequence of Bacillus cellulosilyticus DSM 2522.</title>
        <authorList>
            <consortium name="US DOE Joint Genome Institute"/>
            <person name="Lucas S."/>
            <person name="Copeland A."/>
            <person name="Lapidus A."/>
            <person name="Cheng J.-F."/>
            <person name="Bruce D."/>
            <person name="Goodwin L."/>
            <person name="Pitluck S."/>
            <person name="Chertkov O."/>
            <person name="Detter J.C."/>
            <person name="Han C."/>
            <person name="Tapia R."/>
            <person name="Land M."/>
            <person name="Hauser L."/>
            <person name="Jeffries C."/>
            <person name="Kyrpides N."/>
            <person name="Ivanova N."/>
            <person name="Mikhailova N."/>
            <person name="Brumm P."/>
            <person name="Mead D."/>
            <person name="Woyke T."/>
        </authorList>
    </citation>
    <scope>NUCLEOTIDE SEQUENCE [LARGE SCALE GENOMIC DNA]</scope>
    <source>
        <strain evidence="17">DSM 2522</strain>
    </source>
</reference>
<keyword evidence="2" id="KW-0540">Nuclease</keyword>
<evidence type="ECO:0000256" key="2">
    <source>
        <dbReference type="ARBA" id="ARBA00022722"/>
    </source>
</evidence>
<evidence type="ECO:0000259" key="16">
    <source>
        <dbReference type="PROSITE" id="PS51193"/>
    </source>
</evidence>
<dbReference type="SMART" id="SM00488">
    <property type="entry name" value="DEXDc2"/>
    <property type="match status" value="1"/>
</dbReference>
<evidence type="ECO:0000256" key="13">
    <source>
        <dbReference type="ARBA" id="ARBA00023204"/>
    </source>
</evidence>
<dbReference type="Pfam" id="PF12705">
    <property type="entry name" value="PDDEXK_1"/>
    <property type="match status" value="1"/>
</dbReference>